<dbReference type="RefSeq" id="XP_049305660.1">
    <property type="nucleotide sequence ID" value="XM_049449703.1"/>
</dbReference>
<evidence type="ECO:0000256" key="1">
    <source>
        <dbReference type="SAM" id="Phobius"/>
    </source>
</evidence>
<feature type="signal peptide" evidence="2">
    <location>
        <begin position="1"/>
        <end position="33"/>
    </location>
</feature>
<feature type="transmembrane region" description="Helical" evidence="1">
    <location>
        <begin position="475"/>
        <end position="497"/>
    </location>
</feature>
<keyword evidence="1" id="KW-1133">Transmembrane helix</keyword>
<evidence type="ECO:0000313" key="4">
    <source>
        <dbReference type="RefSeq" id="XP_049305660.1"/>
    </source>
</evidence>
<proteinExistence type="predicted"/>
<reference evidence="4" key="2">
    <citation type="submission" date="2025-08" db="UniProtKB">
        <authorList>
            <consortium name="RefSeq"/>
        </authorList>
    </citation>
    <scope>IDENTIFICATION</scope>
    <source>
        <tissue evidence="4">Adult</tissue>
    </source>
</reference>
<keyword evidence="2" id="KW-0732">Signal</keyword>
<gene>
    <name evidence="4" type="primary">LOC105231932</name>
</gene>
<name>A0ABM3J8V3_BACDO</name>
<keyword evidence="3" id="KW-1185">Reference proteome</keyword>
<organism evidence="3 4">
    <name type="scientific">Bactrocera dorsalis</name>
    <name type="common">Oriental fruit fly</name>
    <name type="synonym">Dacus dorsalis</name>
    <dbReference type="NCBI Taxonomy" id="27457"/>
    <lineage>
        <taxon>Eukaryota</taxon>
        <taxon>Metazoa</taxon>
        <taxon>Ecdysozoa</taxon>
        <taxon>Arthropoda</taxon>
        <taxon>Hexapoda</taxon>
        <taxon>Insecta</taxon>
        <taxon>Pterygota</taxon>
        <taxon>Neoptera</taxon>
        <taxon>Endopterygota</taxon>
        <taxon>Diptera</taxon>
        <taxon>Brachycera</taxon>
        <taxon>Muscomorpha</taxon>
        <taxon>Tephritoidea</taxon>
        <taxon>Tephritidae</taxon>
        <taxon>Bactrocera</taxon>
        <taxon>Bactrocera</taxon>
    </lineage>
</organism>
<keyword evidence="1" id="KW-0472">Membrane</keyword>
<keyword evidence="1" id="KW-0812">Transmembrane</keyword>
<evidence type="ECO:0000256" key="2">
    <source>
        <dbReference type="SAM" id="SignalP"/>
    </source>
</evidence>
<protein>
    <submittedName>
        <fullName evidence="4">Uncharacterized protein LOC105231932</fullName>
    </submittedName>
</protein>
<dbReference type="GeneID" id="105231932"/>
<sequence>MCANFDTRLCWRRHQRTHSVLLLLLLFLQPTFIQTLHETLHENSFDYSRIKRNYNYANATNMPERQASSEDSGVVHYFRFHDFEPRALSTYTWSASTSRPTVKVEGKSLSSEQSANAFGKTVAEERKPRGIHFEADGKDLAINLEFIIPFLRVPIARSVQITQAAFRKLADLNSDTLLLSSGFAIVGAIIAVVLKTVTTPTLLGYGYKKATRAADFMDDLNYASYAPAAEQSDTVTKSIIKGHDMLNDLEHNLYVNHINVSVCAQRAICSYVQQATTGVRAGLGSPTDRIVDGLISLDLLQNYLNGTALQNAIDTGRAHADTSCELMYRDCEWPKLQNKAWEVAKKFLVRYFGRQLIQFSQIHHHFIPKRLDQLPRQTDKQTREKLQSNSKYFQISLVNMLLSALIVALLPLGAYAAGAANIFLPTEGSGPNKFFSFRPLGDDVAMGLDFEMPFLKVPIKRYVDKYGNSPAMVNINTASLVTGGLMAGGSLIVAHLLRSLRFLKGRSAEDEETTYLENGIKKTDKKLFTAEETEKREKRYADSKNNLYDAKNLFDHFRLVYKNDTGERIETTLPSLFARIEETFLDNKIDIGSCVQKTICLMLQESSQKVRHGQATSMQKIVDGLTSFAWVLDVFAPYGELRKAIKAGKTHASTSCVVAYPTCHWSNPASELTQLLSNHVKFA</sequence>
<evidence type="ECO:0000313" key="3">
    <source>
        <dbReference type="Proteomes" id="UP001652620"/>
    </source>
</evidence>
<reference evidence="3" key="1">
    <citation type="submission" date="2025-05" db="UniProtKB">
        <authorList>
            <consortium name="RefSeq"/>
        </authorList>
    </citation>
    <scope>NUCLEOTIDE SEQUENCE [LARGE SCALE GENOMIC DNA]</scope>
</reference>
<dbReference type="Proteomes" id="UP001652620">
    <property type="component" value="Chromosome 2"/>
</dbReference>
<accession>A0ABM3J8V3</accession>
<feature type="chain" id="PRO_5047512205" evidence="2">
    <location>
        <begin position="34"/>
        <end position="683"/>
    </location>
</feature>
<feature type="transmembrane region" description="Helical" evidence="1">
    <location>
        <begin position="392"/>
        <end position="417"/>
    </location>
</feature>